<evidence type="ECO:0000256" key="2">
    <source>
        <dbReference type="ARBA" id="ARBA00004496"/>
    </source>
</evidence>
<evidence type="ECO:0000256" key="8">
    <source>
        <dbReference type="ARBA" id="ARBA00023242"/>
    </source>
</evidence>
<keyword evidence="7" id="KW-0413">Isomerase</keyword>
<evidence type="ECO:0000313" key="10">
    <source>
        <dbReference type="Ensembl" id="ENSEBUP00000023027.1"/>
    </source>
</evidence>
<name>A0A8C4R244_EPTBU</name>
<evidence type="ECO:0000256" key="1">
    <source>
        <dbReference type="ARBA" id="ARBA00004123"/>
    </source>
</evidence>
<dbReference type="NCBIfam" id="TIGR00512">
    <property type="entry name" value="salvage_mtnA"/>
    <property type="match status" value="1"/>
</dbReference>
<dbReference type="GO" id="GO:0046523">
    <property type="term" value="F:S-methyl-5-thioribose-1-phosphate isomerase activity"/>
    <property type="evidence" value="ECO:0007669"/>
    <property type="project" value="TreeGrafter"/>
</dbReference>
<keyword evidence="11" id="KW-1185">Reference proteome</keyword>
<dbReference type="FunFam" id="1.20.120.420:FF:000003">
    <property type="entry name" value="Methylthioribose-1-phosphate isomerase"/>
    <property type="match status" value="1"/>
</dbReference>
<dbReference type="FunFam" id="3.40.50.10470:FF:000003">
    <property type="entry name" value="Methylthioribose-1-phosphate isomerase"/>
    <property type="match status" value="1"/>
</dbReference>
<dbReference type="InterPro" id="IPR037171">
    <property type="entry name" value="NagB/RpiA_transferase-like"/>
</dbReference>
<dbReference type="InterPro" id="IPR042529">
    <property type="entry name" value="IF_2B-like_C"/>
</dbReference>
<protein>
    <submittedName>
        <fullName evidence="10">Methylthioribose-1-phosphate isomerase 1</fullName>
    </submittedName>
</protein>
<dbReference type="NCBIfam" id="TIGR00524">
    <property type="entry name" value="eIF-2B_rel"/>
    <property type="match status" value="1"/>
</dbReference>
<evidence type="ECO:0000256" key="5">
    <source>
        <dbReference type="ARBA" id="ARBA00022605"/>
    </source>
</evidence>
<dbReference type="PANTHER" id="PTHR43475:SF1">
    <property type="entry name" value="METHYLTHIORIBOSE-1-PHOSPHATE ISOMERASE"/>
    <property type="match status" value="1"/>
</dbReference>
<reference evidence="10" key="2">
    <citation type="submission" date="2025-09" db="UniProtKB">
        <authorList>
            <consortium name="Ensembl"/>
        </authorList>
    </citation>
    <scope>IDENTIFICATION</scope>
</reference>
<organism evidence="10 11">
    <name type="scientific">Eptatretus burgeri</name>
    <name type="common">Inshore hagfish</name>
    <dbReference type="NCBI Taxonomy" id="7764"/>
    <lineage>
        <taxon>Eukaryota</taxon>
        <taxon>Metazoa</taxon>
        <taxon>Chordata</taxon>
        <taxon>Craniata</taxon>
        <taxon>Vertebrata</taxon>
        <taxon>Cyclostomata</taxon>
        <taxon>Myxini</taxon>
        <taxon>Myxiniformes</taxon>
        <taxon>Myxinidae</taxon>
        <taxon>Eptatretinae</taxon>
        <taxon>Eptatretus</taxon>
    </lineage>
</organism>
<keyword evidence="4" id="KW-0963">Cytoplasm</keyword>
<dbReference type="InterPro" id="IPR000649">
    <property type="entry name" value="IF-2B-related"/>
</dbReference>
<comment type="similarity">
    <text evidence="3 9">Belongs to the eIF-2B alpha/beta/delta subunits family.</text>
</comment>
<evidence type="ECO:0000256" key="6">
    <source>
        <dbReference type="ARBA" id="ARBA00023167"/>
    </source>
</evidence>
<dbReference type="Gene3D" id="1.20.120.420">
    <property type="entry name" value="translation initiation factor eif-2b, domain 1"/>
    <property type="match status" value="1"/>
</dbReference>
<proteinExistence type="inferred from homology"/>
<dbReference type="Ensembl" id="ENSEBUT00000023603.1">
    <property type="protein sequence ID" value="ENSEBUP00000023027.1"/>
    <property type="gene ID" value="ENSEBUG00000014184.1"/>
</dbReference>
<comment type="subcellular location">
    <subcellularLocation>
        <location evidence="2">Cytoplasm</location>
    </subcellularLocation>
    <subcellularLocation>
        <location evidence="1">Nucleus</location>
    </subcellularLocation>
</comment>
<dbReference type="Gene3D" id="3.40.50.10470">
    <property type="entry name" value="Translation initiation factor eif-2b, domain 2"/>
    <property type="match status" value="1"/>
</dbReference>
<keyword evidence="6" id="KW-0486">Methionine biosynthesis</keyword>
<dbReference type="InterPro" id="IPR011559">
    <property type="entry name" value="Initiation_fac_2B_a/b/d"/>
</dbReference>
<dbReference type="NCBIfam" id="NF004326">
    <property type="entry name" value="PRK05720.1"/>
    <property type="match status" value="1"/>
</dbReference>
<keyword evidence="8" id="KW-0539">Nucleus</keyword>
<dbReference type="GO" id="GO:0005634">
    <property type="term" value="C:nucleus"/>
    <property type="evidence" value="ECO:0007669"/>
    <property type="project" value="UniProtKB-SubCell"/>
</dbReference>
<keyword evidence="5" id="KW-0028">Amino-acid biosynthesis</keyword>
<dbReference type="PANTHER" id="PTHR43475">
    <property type="entry name" value="METHYLTHIORIBOSE-1-PHOSPHATE ISOMERASE"/>
    <property type="match status" value="1"/>
</dbReference>
<dbReference type="SUPFAM" id="SSF100950">
    <property type="entry name" value="NagB/RpiA/CoA transferase-like"/>
    <property type="match status" value="1"/>
</dbReference>
<dbReference type="Proteomes" id="UP000694388">
    <property type="component" value="Unplaced"/>
</dbReference>
<evidence type="ECO:0000256" key="4">
    <source>
        <dbReference type="ARBA" id="ARBA00022490"/>
    </source>
</evidence>
<accession>A0A8C4R244</accession>
<evidence type="ECO:0000256" key="3">
    <source>
        <dbReference type="ARBA" id="ARBA00007251"/>
    </source>
</evidence>
<evidence type="ECO:0000313" key="11">
    <source>
        <dbReference type="Proteomes" id="UP000694388"/>
    </source>
</evidence>
<dbReference type="GeneTree" id="ENSGT00390000013732"/>
<evidence type="ECO:0000256" key="7">
    <source>
        <dbReference type="ARBA" id="ARBA00023235"/>
    </source>
</evidence>
<evidence type="ECO:0000256" key="9">
    <source>
        <dbReference type="RuleBase" id="RU003814"/>
    </source>
</evidence>
<dbReference type="GO" id="GO:0019509">
    <property type="term" value="P:L-methionine salvage from methylthioadenosine"/>
    <property type="evidence" value="ECO:0007669"/>
    <property type="project" value="TreeGrafter"/>
</dbReference>
<reference evidence="10" key="1">
    <citation type="submission" date="2025-08" db="UniProtKB">
        <authorList>
            <consortium name="Ensembl"/>
        </authorList>
    </citation>
    <scope>IDENTIFICATION</scope>
</reference>
<dbReference type="InterPro" id="IPR005251">
    <property type="entry name" value="IF-M1Pi"/>
</dbReference>
<dbReference type="AlphaFoldDB" id="A0A8C4R244"/>
<sequence length="395" mass="41918">MSEEKKECGEEDSEQNSKGGHPVCPPSPCACSSACLLPVGQPAHHRLHPSSSHARGCSATILPPATTRAEPPGFVPFSSVIESEVRGAPAIAAVGCLSLAVELVHKDFSTTEEVAEFVHEKLQCLVSARPTAVNMAREAQELEVVFREMIRKEGSTATGVRDWLVTKIEGIPERDIQVNRNIGQHGARHIIARARDQKVVILTHCNTGALATCGYGTALGVVRALHEAGTLERVYCTETRPYNQGARLTAYELVAEGIPGTLLADSAVAFAMAQKKITAVVVGADRIVANGDVANKLGTFSLALAAHYHQIPFYVAAPSSSWDPKLPCGSSVVIEERTAAELTHINGQRIAAQGIDVWNPAFDITPVNLITGGIITELGVFPAANLTAAMLVSKS</sequence>
<dbReference type="Pfam" id="PF01008">
    <property type="entry name" value="IF-2B"/>
    <property type="match status" value="1"/>
</dbReference>
<dbReference type="GO" id="GO:0005737">
    <property type="term" value="C:cytoplasm"/>
    <property type="evidence" value="ECO:0007669"/>
    <property type="project" value="UniProtKB-SubCell"/>
</dbReference>
<dbReference type="InterPro" id="IPR027363">
    <property type="entry name" value="M1Pi_N"/>
</dbReference>